<protein>
    <submittedName>
        <fullName evidence="13">Transporter</fullName>
    </submittedName>
</protein>
<sequence>MLAAASLLLLLLGTASPASAHAALRATDPEDGTVLQRAPRTLTLTYTESVGLLADSFRVFDPENHRLTTGQADHAPGRADTVRVPLPARMAKGTYVVAWRVVSADSHPVSGALTFSVGERTVTAATASAQTENPTTTSLYNIARYLAYLAVALVLGAAAFIAYCRPSQRAPLRTLFVTGVIASFGSTLALLVLRGPYEEGTAPELTSLGRTLTTRPGELLLARLALLVLAVVFGLVLRRRPVLRPAAVTTGAVLAVALALTWSAAEHASAGIQVPFAIASTTLHLLATAAWLGGLAALLLTLRAPDVPPRVVNRFSRLALTSVTVLVVTGVYQSWRGLGTWQALTDTTYGRVLLAKLAAVAVLLGAAAWSRRWTGRLSTAVQAQVQVLQPAGGPALPPEPPAPEPGLPVRRLRRTVLAEAAVGVVVLVLTTLLTSTLPGRAAEEAASAETGIPAASVTTVPFTVGESGRGKVQITFDPGRVGSNSVQAVVYGANGALAAVPELRITMTLPAQRLGPLDTGITDRGGYWATNSFDLPIPGTWTMKVTVRVSDLDQVTVSRTVRVAR</sequence>
<evidence type="ECO:0000259" key="12">
    <source>
        <dbReference type="Pfam" id="PF05425"/>
    </source>
</evidence>
<evidence type="ECO:0000259" key="11">
    <source>
        <dbReference type="Pfam" id="PF04234"/>
    </source>
</evidence>
<feature type="transmembrane region" description="Helical" evidence="9">
    <location>
        <begin position="175"/>
        <end position="197"/>
    </location>
</feature>
<evidence type="ECO:0000256" key="5">
    <source>
        <dbReference type="ARBA" id="ARBA00022729"/>
    </source>
</evidence>
<keyword evidence="2" id="KW-1003">Cell membrane</keyword>
<keyword evidence="4" id="KW-0479">Metal-binding</keyword>
<feature type="transmembrane region" description="Helical" evidence="9">
    <location>
        <begin position="416"/>
        <end position="437"/>
    </location>
</feature>
<feature type="transmembrane region" description="Helical" evidence="9">
    <location>
        <begin position="277"/>
        <end position="302"/>
    </location>
</feature>
<keyword evidence="7" id="KW-0186">Copper</keyword>
<feature type="chain" id="PRO_5020959942" evidence="10">
    <location>
        <begin position="21"/>
        <end position="565"/>
    </location>
</feature>
<dbReference type="InterPro" id="IPR008457">
    <property type="entry name" value="Cu-R_CopD_dom"/>
</dbReference>
<keyword evidence="6 9" id="KW-1133">Transmembrane helix</keyword>
<dbReference type="Pfam" id="PF05425">
    <property type="entry name" value="CopD"/>
    <property type="match status" value="1"/>
</dbReference>
<comment type="subcellular location">
    <subcellularLocation>
        <location evidence="1">Cell membrane</location>
        <topology evidence="1">Multi-pass membrane protein</topology>
    </subcellularLocation>
</comment>
<evidence type="ECO:0000256" key="1">
    <source>
        <dbReference type="ARBA" id="ARBA00004651"/>
    </source>
</evidence>
<gene>
    <name evidence="13" type="ORF">D0Z67_13955</name>
</gene>
<feature type="signal peptide" evidence="10">
    <location>
        <begin position="1"/>
        <end position="20"/>
    </location>
</feature>
<name>A0A4V1A0D0_STRSO</name>
<dbReference type="GO" id="GO:0005507">
    <property type="term" value="F:copper ion binding"/>
    <property type="evidence" value="ECO:0007669"/>
    <property type="project" value="InterPro"/>
</dbReference>
<evidence type="ECO:0000256" key="7">
    <source>
        <dbReference type="ARBA" id="ARBA00023008"/>
    </source>
</evidence>
<accession>A0A4V1A0D0</accession>
<dbReference type="InterPro" id="IPR014755">
    <property type="entry name" value="Cu-Rt/internalin_Ig-like"/>
</dbReference>
<dbReference type="EMBL" id="CP032229">
    <property type="protein sequence ID" value="QBJ94156.1"/>
    <property type="molecule type" value="Genomic_DNA"/>
</dbReference>
<dbReference type="AlphaFoldDB" id="A0A4V1A0D0"/>
<evidence type="ECO:0000256" key="8">
    <source>
        <dbReference type="ARBA" id="ARBA00023136"/>
    </source>
</evidence>
<dbReference type="Gene3D" id="2.60.40.1220">
    <property type="match status" value="1"/>
</dbReference>
<dbReference type="PANTHER" id="PTHR34820">
    <property type="entry name" value="INNER MEMBRANE PROTEIN YEBZ"/>
    <property type="match status" value="1"/>
</dbReference>
<feature type="domain" description="CopC" evidence="11">
    <location>
        <begin position="21"/>
        <end position="117"/>
    </location>
</feature>
<dbReference type="GO" id="GO:0006825">
    <property type="term" value="P:copper ion transport"/>
    <property type="evidence" value="ECO:0007669"/>
    <property type="project" value="InterPro"/>
</dbReference>
<feature type="domain" description="Copper resistance protein D" evidence="12">
    <location>
        <begin position="310"/>
        <end position="433"/>
    </location>
</feature>
<reference evidence="13 14" key="1">
    <citation type="submission" date="2018-08" db="EMBL/GenBank/DDBJ databases">
        <title>The complete genome sequence of Streptomyces seoulensis, a pioneer strain for nickel superoxide dismutase discovery.</title>
        <authorList>
            <person name="Shin J."/>
            <person name="Lee J.-S."/>
            <person name="Lee E.-J."/>
            <person name="Youn H.-D."/>
        </authorList>
    </citation>
    <scope>NUCLEOTIDE SEQUENCE [LARGE SCALE GENOMIC DNA]</scope>
    <source>
        <strain evidence="13 14">KCTC 9819</strain>
    </source>
</reference>
<dbReference type="PANTHER" id="PTHR34820:SF4">
    <property type="entry name" value="INNER MEMBRANE PROTEIN YEBZ"/>
    <property type="match status" value="1"/>
</dbReference>
<dbReference type="RefSeq" id="WP_031179184.1">
    <property type="nucleotide sequence ID" value="NZ_CP032229.1"/>
</dbReference>
<evidence type="ECO:0000256" key="6">
    <source>
        <dbReference type="ARBA" id="ARBA00022989"/>
    </source>
</evidence>
<dbReference type="GO" id="GO:0005886">
    <property type="term" value="C:plasma membrane"/>
    <property type="evidence" value="ECO:0007669"/>
    <property type="project" value="UniProtKB-SubCell"/>
</dbReference>
<dbReference type="SUPFAM" id="SSF81296">
    <property type="entry name" value="E set domains"/>
    <property type="match status" value="1"/>
</dbReference>
<dbReference type="GO" id="GO:0042597">
    <property type="term" value="C:periplasmic space"/>
    <property type="evidence" value="ECO:0007669"/>
    <property type="project" value="InterPro"/>
</dbReference>
<feature type="transmembrane region" description="Helical" evidence="9">
    <location>
        <begin position="145"/>
        <end position="163"/>
    </location>
</feature>
<evidence type="ECO:0000256" key="9">
    <source>
        <dbReference type="SAM" id="Phobius"/>
    </source>
</evidence>
<evidence type="ECO:0000256" key="2">
    <source>
        <dbReference type="ARBA" id="ARBA00022475"/>
    </source>
</evidence>
<dbReference type="OrthoDB" id="5242236at2"/>
<evidence type="ECO:0000256" key="3">
    <source>
        <dbReference type="ARBA" id="ARBA00022692"/>
    </source>
</evidence>
<dbReference type="InterPro" id="IPR014756">
    <property type="entry name" value="Ig_E-set"/>
</dbReference>
<feature type="transmembrane region" description="Helical" evidence="9">
    <location>
        <begin position="217"/>
        <end position="237"/>
    </location>
</feature>
<dbReference type="InterPro" id="IPR032694">
    <property type="entry name" value="CopC/D"/>
</dbReference>
<feature type="transmembrane region" description="Helical" evidence="9">
    <location>
        <begin position="246"/>
        <end position="265"/>
    </location>
</feature>
<feature type="transmembrane region" description="Helical" evidence="9">
    <location>
        <begin position="314"/>
        <end position="332"/>
    </location>
</feature>
<evidence type="ECO:0000256" key="10">
    <source>
        <dbReference type="SAM" id="SignalP"/>
    </source>
</evidence>
<organism evidence="13 14">
    <name type="scientific">Streptomyces seoulensis</name>
    <dbReference type="NCBI Taxonomy" id="73044"/>
    <lineage>
        <taxon>Bacteria</taxon>
        <taxon>Bacillati</taxon>
        <taxon>Actinomycetota</taxon>
        <taxon>Actinomycetes</taxon>
        <taxon>Kitasatosporales</taxon>
        <taxon>Streptomycetaceae</taxon>
        <taxon>Streptomyces</taxon>
    </lineage>
</organism>
<proteinExistence type="predicted"/>
<evidence type="ECO:0000256" key="4">
    <source>
        <dbReference type="ARBA" id="ARBA00022723"/>
    </source>
</evidence>
<dbReference type="KEGG" id="sseo:D0Z67_13955"/>
<evidence type="ECO:0000313" key="13">
    <source>
        <dbReference type="EMBL" id="QBJ94156.1"/>
    </source>
</evidence>
<dbReference type="GO" id="GO:0046688">
    <property type="term" value="P:response to copper ion"/>
    <property type="evidence" value="ECO:0007669"/>
    <property type="project" value="InterPro"/>
</dbReference>
<keyword evidence="5 10" id="KW-0732">Signal</keyword>
<keyword evidence="8 9" id="KW-0472">Membrane</keyword>
<dbReference type="Pfam" id="PF04234">
    <property type="entry name" value="CopC"/>
    <property type="match status" value="1"/>
</dbReference>
<feature type="transmembrane region" description="Helical" evidence="9">
    <location>
        <begin position="352"/>
        <end position="369"/>
    </location>
</feature>
<keyword evidence="3 9" id="KW-0812">Transmembrane</keyword>
<dbReference type="Proteomes" id="UP000292547">
    <property type="component" value="Chromosome"/>
</dbReference>
<evidence type="ECO:0000313" key="14">
    <source>
        <dbReference type="Proteomes" id="UP000292547"/>
    </source>
</evidence>
<keyword evidence="14" id="KW-1185">Reference proteome</keyword>
<dbReference type="InterPro" id="IPR007348">
    <property type="entry name" value="CopC_dom"/>
</dbReference>
<dbReference type="GeneID" id="300100029"/>
<dbReference type="STRING" id="73044.GCA_000725795_00323"/>